<reference evidence="2 3" key="1">
    <citation type="journal article" date="2021" name="Commun. Biol.">
        <title>The genome of Shorea leprosula (Dipterocarpaceae) highlights the ecological relevance of drought in aseasonal tropical rainforests.</title>
        <authorList>
            <person name="Ng K.K.S."/>
            <person name="Kobayashi M.J."/>
            <person name="Fawcett J.A."/>
            <person name="Hatakeyama M."/>
            <person name="Paape T."/>
            <person name="Ng C.H."/>
            <person name="Ang C.C."/>
            <person name="Tnah L.H."/>
            <person name="Lee C.T."/>
            <person name="Nishiyama T."/>
            <person name="Sese J."/>
            <person name="O'Brien M.J."/>
            <person name="Copetti D."/>
            <person name="Mohd Noor M.I."/>
            <person name="Ong R.C."/>
            <person name="Putra M."/>
            <person name="Sireger I.Z."/>
            <person name="Indrioko S."/>
            <person name="Kosugi Y."/>
            <person name="Izuno A."/>
            <person name="Isagi Y."/>
            <person name="Lee S.L."/>
            <person name="Shimizu K.K."/>
        </authorList>
    </citation>
    <scope>NUCLEOTIDE SEQUENCE [LARGE SCALE GENOMIC DNA]</scope>
    <source>
        <strain evidence="2">214</strain>
    </source>
</reference>
<dbReference type="Proteomes" id="UP001054252">
    <property type="component" value="Unassembled WGS sequence"/>
</dbReference>
<evidence type="ECO:0000313" key="3">
    <source>
        <dbReference type="Proteomes" id="UP001054252"/>
    </source>
</evidence>
<organism evidence="2 3">
    <name type="scientific">Rubroshorea leprosula</name>
    <dbReference type="NCBI Taxonomy" id="152421"/>
    <lineage>
        <taxon>Eukaryota</taxon>
        <taxon>Viridiplantae</taxon>
        <taxon>Streptophyta</taxon>
        <taxon>Embryophyta</taxon>
        <taxon>Tracheophyta</taxon>
        <taxon>Spermatophyta</taxon>
        <taxon>Magnoliopsida</taxon>
        <taxon>eudicotyledons</taxon>
        <taxon>Gunneridae</taxon>
        <taxon>Pentapetalae</taxon>
        <taxon>rosids</taxon>
        <taxon>malvids</taxon>
        <taxon>Malvales</taxon>
        <taxon>Dipterocarpaceae</taxon>
        <taxon>Rubroshorea</taxon>
    </lineage>
</organism>
<feature type="region of interest" description="Disordered" evidence="1">
    <location>
        <begin position="43"/>
        <end position="87"/>
    </location>
</feature>
<accession>A0AAV5LWT5</accession>
<evidence type="ECO:0000313" key="2">
    <source>
        <dbReference type="EMBL" id="GKV41975.1"/>
    </source>
</evidence>
<feature type="compositionally biased region" description="Basic and acidic residues" evidence="1">
    <location>
        <begin position="43"/>
        <end position="52"/>
    </location>
</feature>
<comment type="caution">
    <text evidence="2">The sequence shown here is derived from an EMBL/GenBank/DDBJ whole genome shotgun (WGS) entry which is preliminary data.</text>
</comment>
<protein>
    <submittedName>
        <fullName evidence="2">Uncharacterized protein</fullName>
    </submittedName>
</protein>
<sequence>MSRPISELPPFKASDFKLVQRESSAKKSVDTAITEKVIVGKEKGRKAVEKVSFDSNDSSSNESSDNEASSKCENGFERGGKDEGFYGNIDINRVASEEFELDVGDAAKRYVSSKNKMDVDKPTMSAAKKVVSSNKAGHTGQPSSIPTKSSEAVDFTTRLLKNLAKAYLSKVEFGMARDDTIRNLDEPIKEQAKHVEEIKKSLVETKELVLKLEEGLMLAKAYLELLNQEKEHLSSNNVTELR</sequence>
<name>A0AAV5LWT5_9ROSI</name>
<gene>
    <name evidence="2" type="ORF">SLEP1_g49438</name>
</gene>
<feature type="compositionally biased region" description="Basic and acidic residues" evidence="1">
    <location>
        <begin position="68"/>
        <end position="84"/>
    </location>
</feature>
<keyword evidence="3" id="KW-1185">Reference proteome</keyword>
<proteinExistence type="predicted"/>
<evidence type="ECO:0000256" key="1">
    <source>
        <dbReference type="SAM" id="MobiDB-lite"/>
    </source>
</evidence>
<dbReference type="AlphaFoldDB" id="A0AAV5LWT5"/>
<dbReference type="EMBL" id="BPVZ01000154">
    <property type="protein sequence ID" value="GKV41975.1"/>
    <property type="molecule type" value="Genomic_DNA"/>
</dbReference>
<feature type="compositionally biased region" description="Low complexity" evidence="1">
    <location>
        <begin position="53"/>
        <end position="67"/>
    </location>
</feature>